<proteinExistence type="predicted"/>
<evidence type="ECO:0000313" key="2">
    <source>
        <dbReference type="EMBL" id="KYC45299.1"/>
    </source>
</evidence>
<sequence>MTAKKYVSALFAIALILSVVPFAFAEDNGLGDTNSTSTDGGSNSSTIDQKLADETKEFYDTMLDLFSNNQDSNMSTVVILPTQDTNSTGGDTNASTGSTDANTSFGLNQFTLGEYQFYLGLNEEGYYFGDVNGSVYFIQKADLPISVSVHLSKLIPTMEKIQLAIEEGNIGRAYGLLNSLEARMTASARYIVKHEEQEQKKLEIQERKQNKFEEKRGESNSSSTDVGPSNNSNKEDKSNNGNGNPGSNNGNGNSGNGNGNKK</sequence>
<accession>A0A150IJY8</accession>
<reference evidence="5 6" key="1">
    <citation type="journal article" date="2016" name="ISME J.">
        <title>Chasing the elusive Euryarchaeota class WSA2: genomes reveal a uniquely fastidious methyl-reducing methanogen.</title>
        <authorList>
            <person name="Nobu M.K."/>
            <person name="Narihiro T."/>
            <person name="Kuroda K."/>
            <person name="Mei R."/>
            <person name="Liu W.T."/>
        </authorList>
    </citation>
    <scope>NUCLEOTIDE SEQUENCE [LARGE SCALE GENOMIC DNA]</scope>
    <source>
        <strain evidence="2">B03fssc0709_Meth_Bin005</strain>
        <strain evidence="3">B15fssc0709_Meth_Bin003</strain>
        <strain evidence="4">BMIXfssc0709_Meth_Bin006</strain>
    </source>
</reference>
<protein>
    <submittedName>
        <fullName evidence="3">Uncharacterized protein</fullName>
    </submittedName>
</protein>
<dbReference type="Proteomes" id="UP000092403">
    <property type="component" value="Unassembled WGS sequence"/>
</dbReference>
<feature type="compositionally biased region" description="Low complexity" evidence="1">
    <location>
        <begin position="239"/>
        <end position="251"/>
    </location>
</feature>
<comment type="caution">
    <text evidence="3">The sequence shown here is derived from an EMBL/GenBank/DDBJ whole genome shotgun (WGS) entry which is preliminary data.</text>
</comment>
<evidence type="ECO:0000313" key="3">
    <source>
        <dbReference type="EMBL" id="KYC48719.1"/>
    </source>
</evidence>
<feature type="region of interest" description="Disordered" evidence="1">
    <location>
        <begin position="203"/>
        <end position="262"/>
    </location>
</feature>
<accession>A0A150J2A7</accession>
<feature type="compositionally biased region" description="Polar residues" evidence="1">
    <location>
        <begin position="219"/>
        <end position="228"/>
    </location>
</feature>
<feature type="compositionally biased region" description="Gly residues" evidence="1">
    <location>
        <begin position="252"/>
        <end position="262"/>
    </location>
</feature>
<dbReference type="PATRIC" id="fig|1706438.3.peg.30"/>
<evidence type="ECO:0000313" key="5">
    <source>
        <dbReference type="Proteomes" id="UP000091929"/>
    </source>
</evidence>
<dbReference type="EMBL" id="LNGF01000001">
    <property type="protein sequence ID" value="KYC48719.1"/>
    <property type="molecule type" value="Genomic_DNA"/>
</dbReference>
<organism evidence="3 5">
    <name type="scientific">Candidatus Methanofastidiosum methylothiophilum</name>
    <dbReference type="NCBI Taxonomy" id="1705564"/>
    <lineage>
        <taxon>Archaea</taxon>
        <taxon>Methanobacteriati</taxon>
        <taxon>Methanobacteriota</taxon>
        <taxon>Stenosarchaea group</taxon>
        <taxon>Candidatus Methanofastidiosia</taxon>
        <taxon>Candidatus Methanofastidiosales</taxon>
        <taxon>Candidatus Methanofastidiosaceae</taxon>
        <taxon>Candidatus Methanofastidiosum</taxon>
    </lineage>
</organism>
<accession>A0A150IUP0</accession>
<gene>
    <name evidence="2" type="ORF">APG10_01002</name>
    <name evidence="3" type="ORF">APG11_00030</name>
    <name evidence="4" type="ORF">APG12_00029</name>
</gene>
<dbReference type="EMBL" id="LNJC01000001">
    <property type="protein sequence ID" value="KYC51367.1"/>
    <property type="molecule type" value="Genomic_DNA"/>
</dbReference>
<feature type="compositionally biased region" description="Basic and acidic residues" evidence="1">
    <location>
        <begin position="203"/>
        <end position="218"/>
    </location>
</feature>
<dbReference type="AlphaFoldDB" id="A0A150IUP0"/>
<name>A0A150IUP0_9EURY</name>
<dbReference type="PATRIC" id="fig|1706436.3.peg.1016"/>
<evidence type="ECO:0000313" key="4">
    <source>
        <dbReference type="EMBL" id="KYC51367.1"/>
    </source>
</evidence>
<dbReference type="Proteomes" id="UP000092401">
    <property type="component" value="Unassembled WGS sequence"/>
</dbReference>
<dbReference type="Proteomes" id="UP000091929">
    <property type="component" value="Unassembled WGS sequence"/>
</dbReference>
<dbReference type="EMBL" id="LNGE01000023">
    <property type="protein sequence ID" value="KYC45299.1"/>
    <property type="molecule type" value="Genomic_DNA"/>
</dbReference>
<evidence type="ECO:0000256" key="1">
    <source>
        <dbReference type="SAM" id="MobiDB-lite"/>
    </source>
</evidence>
<evidence type="ECO:0000313" key="6">
    <source>
        <dbReference type="Proteomes" id="UP000092401"/>
    </source>
</evidence>
<dbReference type="PATRIC" id="fig|1706437.3.peg.31"/>